<dbReference type="AlphaFoldDB" id="A0AAP2K0L3"/>
<comment type="caution">
    <text evidence="1">The sequence shown here is derived from an EMBL/GenBank/DDBJ whole genome shotgun (WGS) entry which is preliminary data.</text>
</comment>
<name>A0AAP2K0L3_PRORE</name>
<dbReference type="RefSeq" id="WP_131679854.1">
    <property type="nucleotide sequence ID" value="NZ_SHCZ01000068.1"/>
</dbReference>
<protein>
    <submittedName>
        <fullName evidence="1">Uncharacterized protein</fullName>
    </submittedName>
</protein>
<evidence type="ECO:0000313" key="1">
    <source>
        <dbReference type="EMBL" id="MBX6982200.1"/>
    </source>
</evidence>
<evidence type="ECO:0000313" key="2">
    <source>
        <dbReference type="Proteomes" id="UP000824410"/>
    </source>
</evidence>
<sequence length="79" mass="9414">MNKSRQQFESFIKKETGFDLHRTNFPMTKREDQQYSSHQTNLAWLSWQASRESLEVELPNKYNPELAGNVKTKKLLIRN</sequence>
<dbReference type="Pfam" id="PF26207">
    <property type="entry name" value="Phage_phiTE_015"/>
    <property type="match status" value="1"/>
</dbReference>
<dbReference type="Proteomes" id="UP000824410">
    <property type="component" value="Unassembled WGS sequence"/>
</dbReference>
<dbReference type="EMBL" id="SHDO01000024">
    <property type="protein sequence ID" value="MBX6982200.1"/>
    <property type="molecule type" value="Genomic_DNA"/>
</dbReference>
<reference evidence="1" key="1">
    <citation type="submission" date="2019-02" db="EMBL/GenBank/DDBJ databases">
        <title>Genomic characterization of isolates from hospital effluents in KZN, South Africa.</title>
        <authorList>
            <person name="Ntshobeni N."/>
            <person name="Allam M."/>
            <person name="Ismail A."/>
            <person name="Amoako D."/>
            <person name="Essack S."/>
            <person name="Chenia H."/>
        </authorList>
    </citation>
    <scope>NUCLEOTIDE SEQUENCE</scope>
    <source>
        <strain evidence="1">AFE97_S1</strain>
    </source>
</reference>
<gene>
    <name evidence="1" type="ORF">EX242_18310</name>
</gene>
<dbReference type="InterPro" id="IPR058601">
    <property type="entry name" value="Phage_phiTE_015-like"/>
</dbReference>
<accession>A0AAP2K0L3</accession>
<proteinExistence type="predicted"/>
<organism evidence="1 2">
    <name type="scientific">Providencia rettgeri</name>
    <dbReference type="NCBI Taxonomy" id="587"/>
    <lineage>
        <taxon>Bacteria</taxon>
        <taxon>Pseudomonadati</taxon>
        <taxon>Pseudomonadota</taxon>
        <taxon>Gammaproteobacteria</taxon>
        <taxon>Enterobacterales</taxon>
        <taxon>Morganellaceae</taxon>
        <taxon>Providencia</taxon>
    </lineage>
</organism>